<protein>
    <submittedName>
        <fullName evidence="2">Uncharacterized protein</fullName>
    </submittedName>
</protein>
<accession>A0A7J7KG14</accession>
<comment type="caution">
    <text evidence="2">The sequence shown here is derived from an EMBL/GenBank/DDBJ whole genome shotgun (WGS) entry which is preliminary data.</text>
</comment>
<dbReference type="EMBL" id="VXIV02000663">
    <property type="protein sequence ID" value="KAF6036831.1"/>
    <property type="molecule type" value="Genomic_DNA"/>
</dbReference>
<organism evidence="2 3">
    <name type="scientific">Bugula neritina</name>
    <name type="common">Brown bryozoan</name>
    <name type="synonym">Sertularia neritina</name>
    <dbReference type="NCBI Taxonomy" id="10212"/>
    <lineage>
        <taxon>Eukaryota</taxon>
        <taxon>Metazoa</taxon>
        <taxon>Spiralia</taxon>
        <taxon>Lophotrochozoa</taxon>
        <taxon>Bryozoa</taxon>
        <taxon>Gymnolaemata</taxon>
        <taxon>Cheilostomatida</taxon>
        <taxon>Flustrina</taxon>
        <taxon>Buguloidea</taxon>
        <taxon>Bugulidae</taxon>
        <taxon>Bugula</taxon>
    </lineage>
</organism>
<evidence type="ECO:0000313" key="3">
    <source>
        <dbReference type="Proteomes" id="UP000593567"/>
    </source>
</evidence>
<dbReference type="Proteomes" id="UP000593567">
    <property type="component" value="Unassembled WGS sequence"/>
</dbReference>
<reference evidence="2" key="1">
    <citation type="submission" date="2020-06" db="EMBL/GenBank/DDBJ databases">
        <title>Draft genome of Bugula neritina, a colonial animal packing powerful symbionts and potential medicines.</title>
        <authorList>
            <person name="Rayko M."/>
        </authorList>
    </citation>
    <scope>NUCLEOTIDE SEQUENCE [LARGE SCALE GENOMIC DNA]</scope>
    <source>
        <strain evidence="2">Kwan_BN1</strain>
    </source>
</reference>
<feature type="signal peptide" evidence="1">
    <location>
        <begin position="1"/>
        <end position="17"/>
    </location>
</feature>
<keyword evidence="1" id="KW-0732">Signal</keyword>
<evidence type="ECO:0000313" key="2">
    <source>
        <dbReference type="EMBL" id="KAF6036831.1"/>
    </source>
</evidence>
<feature type="chain" id="PRO_5029779400" evidence="1">
    <location>
        <begin position="18"/>
        <end position="111"/>
    </location>
</feature>
<name>A0A7J7KG14_BUGNE</name>
<sequence>MFYFSLSVLLWRYLTDTFTLVEPHWSISTEKVSDSMVNTNSEHKVSATLKNWGVTISLDGIPKTIRVGDVTSKAIELTSRVSLAGLDLDTLLLVPTLRYTQLVSCKALLAA</sequence>
<evidence type="ECO:0000256" key="1">
    <source>
        <dbReference type="SAM" id="SignalP"/>
    </source>
</evidence>
<dbReference type="AlphaFoldDB" id="A0A7J7KG14"/>
<keyword evidence="3" id="KW-1185">Reference proteome</keyword>
<dbReference type="OrthoDB" id="6275838at2759"/>
<proteinExistence type="predicted"/>
<gene>
    <name evidence="2" type="ORF">EB796_004858</name>
</gene>